<keyword evidence="1" id="KW-0812">Transmembrane</keyword>
<evidence type="ECO:0000313" key="2">
    <source>
        <dbReference type="EMBL" id="SDK01429.1"/>
    </source>
</evidence>
<proteinExistence type="predicted"/>
<reference evidence="3" key="1">
    <citation type="submission" date="2016-10" db="EMBL/GenBank/DDBJ databases">
        <authorList>
            <person name="Varghese N."/>
            <person name="Submissions S."/>
        </authorList>
    </citation>
    <scope>NUCLEOTIDE SEQUENCE [LARGE SCALE GENOMIC DNA]</scope>
    <source>
        <strain evidence="3">CGMCC 1.8911</strain>
    </source>
</reference>
<dbReference type="Proteomes" id="UP000242700">
    <property type="component" value="Unassembled WGS sequence"/>
</dbReference>
<keyword evidence="1" id="KW-0472">Membrane</keyword>
<feature type="transmembrane region" description="Helical" evidence="1">
    <location>
        <begin position="6"/>
        <end position="24"/>
    </location>
</feature>
<feature type="transmembrane region" description="Helical" evidence="1">
    <location>
        <begin position="77"/>
        <end position="96"/>
    </location>
</feature>
<dbReference type="AlphaFoldDB" id="A0A1G8YEU0"/>
<feature type="transmembrane region" description="Helical" evidence="1">
    <location>
        <begin position="45"/>
        <end position="65"/>
    </location>
</feature>
<organism evidence="2 3">
    <name type="scientific">Jeotgalicoccus aerolatus</name>
    <dbReference type="NCBI Taxonomy" id="709510"/>
    <lineage>
        <taxon>Bacteria</taxon>
        <taxon>Bacillati</taxon>
        <taxon>Bacillota</taxon>
        <taxon>Bacilli</taxon>
        <taxon>Bacillales</taxon>
        <taxon>Staphylococcaceae</taxon>
        <taxon>Jeotgalicoccus</taxon>
    </lineage>
</organism>
<gene>
    <name evidence="2" type="ORF">SAMN05216187_10490</name>
</gene>
<dbReference type="OrthoDB" id="2474051at2"/>
<keyword evidence="1" id="KW-1133">Transmembrane helix</keyword>
<accession>A0A1G8YEU0</accession>
<name>A0A1G8YEU0_9STAP</name>
<evidence type="ECO:0000313" key="3">
    <source>
        <dbReference type="Proteomes" id="UP000242700"/>
    </source>
</evidence>
<dbReference type="EMBL" id="FNFI01000004">
    <property type="protein sequence ID" value="SDK01429.1"/>
    <property type="molecule type" value="Genomic_DNA"/>
</dbReference>
<dbReference type="STRING" id="586411.SAMN05216187_10490"/>
<sequence length="100" mass="11789">MDIFLAILRVVYVLIFFVAVFISLKFEMGEENKDERGQSISNKSYGIVFPLMPLGWFLIELYDQFISHLDYETYKLVIWFLITGLMILHASILTALKRKY</sequence>
<dbReference type="RefSeq" id="WP_092596321.1">
    <property type="nucleotide sequence ID" value="NZ_FNFI01000004.1"/>
</dbReference>
<evidence type="ECO:0000256" key="1">
    <source>
        <dbReference type="SAM" id="Phobius"/>
    </source>
</evidence>
<protein>
    <submittedName>
        <fullName evidence="2">Uncharacterized protein</fullName>
    </submittedName>
</protein>